<evidence type="ECO:0000256" key="1">
    <source>
        <dbReference type="ARBA" id="ARBA00004141"/>
    </source>
</evidence>
<name>A0A9D4YBU2_PEA</name>
<keyword evidence="3" id="KW-1133">Transmembrane helix</keyword>
<dbReference type="GO" id="GO:0016020">
    <property type="term" value="C:membrane"/>
    <property type="evidence" value="ECO:0007669"/>
    <property type="project" value="UniProtKB-SubCell"/>
</dbReference>
<comment type="subcellular location">
    <subcellularLocation>
        <location evidence="1">Membrane</location>
        <topology evidence="1">Multi-pass membrane protein</topology>
    </subcellularLocation>
</comment>
<organism evidence="5 6">
    <name type="scientific">Pisum sativum</name>
    <name type="common">Garden pea</name>
    <name type="synonym">Lathyrus oleraceus</name>
    <dbReference type="NCBI Taxonomy" id="3888"/>
    <lineage>
        <taxon>Eukaryota</taxon>
        <taxon>Viridiplantae</taxon>
        <taxon>Streptophyta</taxon>
        <taxon>Embryophyta</taxon>
        <taxon>Tracheophyta</taxon>
        <taxon>Spermatophyta</taxon>
        <taxon>Magnoliopsida</taxon>
        <taxon>eudicotyledons</taxon>
        <taxon>Gunneridae</taxon>
        <taxon>Pentapetalae</taxon>
        <taxon>rosids</taxon>
        <taxon>fabids</taxon>
        <taxon>Fabales</taxon>
        <taxon>Fabaceae</taxon>
        <taxon>Papilionoideae</taxon>
        <taxon>50 kb inversion clade</taxon>
        <taxon>NPAAA clade</taxon>
        <taxon>Hologalegina</taxon>
        <taxon>IRL clade</taxon>
        <taxon>Fabeae</taxon>
        <taxon>Lathyrus</taxon>
    </lineage>
</organism>
<dbReference type="InterPro" id="IPR006696">
    <property type="entry name" value="DUF423"/>
</dbReference>
<evidence type="ECO:0000313" key="6">
    <source>
        <dbReference type="Proteomes" id="UP001058974"/>
    </source>
</evidence>
<dbReference type="PANTHER" id="PTHR43461:SF1">
    <property type="entry name" value="TRANSMEMBRANE PROTEIN 256"/>
    <property type="match status" value="1"/>
</dbReference>
<accession>A0A9D4YBU2</accession>
<keyword evidence="4" id="KW-0472">Membrane</keyword>
<dbReference type="Gramene" id="Psat02G0085100-T1">
    <property type="protein sequence ID" value="KAI5433741.1"/>
    <property type="gene ID" value="KIW84_020851"/>
</dbReference>
<evidence type="ECO:0000256" key="2">
    <source>
        <dbReference type="ARBA" id="ARBA00022692"/>
    </source>
</evidence>
<proteinExistence type="predicted"/>
<sequence>MIKPSIFNVSVKVWHTASLYHLVHTAALLSAPITKNPNLFGGLLTAGILAFSGTRFSDAPYFTISHTVKDVATWGEEVRSKDESVLLVCDVNNKEYGLFTKGTKSIKDMSPHNNEDVDLSGLAMKQVIIDKLGNTLLPVGEDESICDADTFGAISLRPRLSCILKLNLNQMDD</sequence>
<gene>
    <name evidence="5" type="ORF">KIW84_020851</name>
</gene>
<reference evidence="5 6" key="1">
    <citation type="journal article" date="2022" name="Nat. Genet.">
        <title>Improved pea reference genome and pan-genome highlight genomic features and evolutionary characteristics.</title>
        <authorList>
            <person name="Yang T."/>
            <person name="Liu R."/>
            <person name="Luo Y."/>
            <person name="Hu S."/>
            <person name="Wang D."/>
            <person name="Wang C."/>
            <person name="Pandey M.K."/>
            <person name="Ge S."/>
            <person name="Xu Q."/>
            <person name="Li N."/>
            <person name="Li G."/>
            <person name="Huang Y."/>
            <person name="Saxena R.K."/>
            <person name="Ji Y."/>
            <person name="Li M."/>
            <person name="Yan X."/>
            <person name="He Y."/>
            <person name="Liu Y."/>
            <person name="Wang X."/>
            <person name="Xiang C."/>
            <person name="Varshney R.K."/>
            <person name="Ding H."/>
            <person name="Gao S."/>
            <person name="Zong X."/>
        </authorList>
    </citation>
    <scope>NUCLEOTIDE SEQUENCE [LARGE SCALE GENOMIC DNA]</scope>
    <source>
        <strain evidence="5 6">cv. Zhongwan 6</strain>
    </source>
</reference>
<dbReference type="Proteomes" id="UP001058974">
    <property type="component" value="Chromosome 2"/>
</dbReference>
<keyword evidence="2" id="KW-0812">Transmembrane</keyword>
<evidence type="ECO:0000256" key="3">
    <source>
        <dbReference type="ARBA" id="ARBA00022989"/>
    </source>
</evidence>
<dbReference type="AlphaFoldDB" id="A0A9D4YBU2"/>
<keyword evidence="6" id="KW-1185">Reference proteome</keyword>
<evidence type="ECO:0000313" key="5">
    <source>
        <dbReference type="EMBL" id="KAI5433741.1"/>
    </source>
</evidence>
<dbReference type="Pfam" id="PF04241">
    <property type="entry name" value="DUF423"/>
    <property type="match status" value="1"/>
</dbReference>
<evidence type="ECO:0000256" key="4">
    <source>
        <dbReference type="ARBA" id="ARBA00023136"/>
    </source>
</evidence>
<dbReference type="EMBL" id="JAMSHJ010000002">
    <property type="protein sequence ID" value="KAI5433741.1"/>
    <property type="molecule type" value="Genomic_DNA"/>
</dbReference>
<comment type="caution">
    <text evidence="5">The sequence shown here is derived from an EMBL/GenBank/DDBJ whole genome shotgun (WGS) entry which is preliminary data.</text>
</comment>
<dbReference type="PANTHER" id="PTHR43461">
    <property type="entry name" value="TRANSMEMBRANE PROTEIN 256"/>
    <property type="match status" value="1"/>
</dbReference>
<protein>
    <submittedName>
        <fullName evidence="5">Uncharacterized protein</fullName>
    </submittedName>
</protein>